<dbReference type="PROSITE" id="PS00061">
    <property type="entry name" value="ADH_SHORT"/>
    <property type="match status" value="1"/>
</dbReference>
<dbReference type="InterPro" id="IPR002347">
    <property type="entry name" value="SDR_fam"/>
</dbReference>
<dbReference type="Proteomes" id="UP000601789">
    <property type="component" value="Unassembled WGS sequence"/>
</dbReference>
<dbReference type="Gene3D" id="3.40.50.720">
    <property type="entry name" value="NAD(P)-binding Rossmann-like Domain"/>
    <property type="match status" value="1"/>
</dbReference>
<accession>A0ABS0SBL6</accession>
<dbReference type="PANTHER" id="PTHR44196:SF1">
    <property type="entry name" value="DEHYDROGENASE_REDUCTASE SDR FAMILY MEMBER 7B"/>
    <property type="match status" value="1"/>
</dbReference>
<evidence type="ECO:0000313" key="3">
    <source>
        <dbReference type="EMBL" id="MBI1620661.1"/>
    </source>
</evidence>
<dbReference type="PRINTS" id="PR00081">
    <property type="entry name" value="GDHRDH"/>
</dbReference>
<keyword evidence="2" id="KW-0560">Oxidoreductase</keyword>
<evidence type="ECO:0000256" key="2">
    <source>
        <dbReference type="ARBA" id="ARBA00023002"/>
    </source>
</evidence>
<evidence type="ECO:0000313" key="4">
    <source>
        <dbReference type="Proteomes" id="UP000601789"/>
    </source>
</evidence>
<dbReference type="InterPro" id="IPR020904">
    <property type="entry name" value="Sc_DH/Rdtase_CS"/>
</dbReference>
<dbReference type="RefSeq" id="WP_198476073.1">
    <property type="nucleotide sequence ID" value="NZ_JADGMQ010000004.1"/>
</dbReference>
<dbReference type="Pfam" id="PF00106">
    <property type="entry name" value="adh_short"/>
    <property type="match status" value="1"/>
</dbReference>
<dbReference type="EMBL" id="JADGMQ010000004">
    <property type="protein sequence ID" value="MBI1620661.1"/>
    <property type="molecule type" value="Genomic_DNA"/>
</dbReference>
<protein>
    <submittedName>
        <fullName evidence="3">SDR family NAD(P)-dependent oxidoreductase</fullName>
    </submittedName>
</protein>
<name>A0ABS0SBL6_9HYPH</name>
<sequence>MALYRAAPEDGVAWITGASTGIGRQLALHLADLGFSVAATARDQDGLADLVSAANGSPGKVTAYYCDVTNEAAMESNLRQIEDELGPVVLAVFNAGIYSPTLGERLETLNFTTTFSVNVFGVLNGLVPLADRMRDRGFGHIAIIGSVTAYVGLPTAAAYGASKAALNNMAQALRHDFERLNIRLQIINPGFVETALTTRYRIPMPMKMTVAEAACRITRGLRSGSFEVAFPRRLVWPLKALRFLPQNFVHALVRRVTGWDRHRINRRKVKR</sequence>
<reference evidence="3 4" key="1">
    <citation type="submission" date="2020-10" db="EMBL/GenBank/DDBJ databases">
        <title>Aquamicrobium zhengzhouensis sp. nov., a exopolysaccharide producing bacterium isolated from farmland soil.</title>
        <authorList>
            <person name="Wang X."/>
        </authorList>
    </citation>
    <scope>NUCLEOTIDE SEQUENCE [LARGE SCALE GENOMIC DNA]</scope>
    <source>
        <strain evidence="4">cd-1</strain>
    </source>
</reference>
<comment type="similarity">
    <text evidence="1">Belongs to the short-chain dehydrogenases/reductases (SDR) family.</text>
</comment>
<evidence type="ECO:0000256" key="1">
    <source>
        <dbReference type="ARBA" id="ARBA00006484"/>
    </source>
</evidence>
<dbReference type="PANTHER" id="PTHR44196">
    <property type="entry name" value="DEHYDROGENASE/REDUCTASE SDR FAMILY MEMBER 7B"/>
    <property type="match status" value="1"/>
</dbReference>
<dbReference type="InterPro" id="IPR036291">
    <property type="entry name" value="NAD(P)-bd_dom_sf"/>
</dbReference>
<dbReference type="SUPFAM" id="SSF51735">
    <property type="entry name" value="NAD(P)-binding Rossmann-fold domains"/>
    <property type="match status" value="1"/>
</dbReference>
<comment type="caution">
    <text evidence="3">The sequence shown here is derived from an EMBL/GenBank/DDBJ whole genome shotgun (WGS) entry which is preliminary data.</text>
</comment>
<organism evidence="3 4">
    <name type="scientific">Aquamicrobium zhengzhouense</name>
    <dbReference type="NCBI Taxonomy" id="2781738"/>
    <lineage>
        <taxon>Bacteria</taxon>
        <taxon>Pseudomonadati</taxon>
        <taxon>Pseudomonadota</taxon>
        <taxon>Alphaproteobacteria</taxon>
        <taxon>Hyphomicrobiales</taxon>
        <taxon>Phyllobacteriaceae</taxon>
        <taxon>Aquamicrobium</taxon>
    </lineage>
</organism>
<proteinExistence type="inferred from homology"/>
<keyword evidence="4" id="KW-1185">Reference proteome</keyword>
<gene>
    <name evidence="3" type="ORF">IOD40_08295</name>
</gene>